<evidence type="ECO:0000313" key="2">
    <source>
        <dbReference type="EMBL" id="TXX67427.1"/>
    </source>
</evidence>
<reference evidence="2 3" key="1">
    <citation type="submission" date="2019-06" db="EMBL/GenBank/DDBJ databases">
        <title>Vibrio cholerae phylogeny based on whole-genome sequencing reveals genetic diversity and population strucutre.</title>
        <authorList>
            <person name="Zhiqiu Y."/>
            <person name="Bin L."/>
            <person name="Lingyan J."/>
        </authorList>
    </citation>
    <scope>NUCLEOTIDE SEQUENCE [LARGE SCALE GENOMIC DNA]</scope>
    <source>
        <strain evidence="2 3">N2814</strain>
    </source>
</reference>
<dbReference type="AlphaFoldDB" id="A0ABD7SRJ1"/>
<organism evidence="2 3">
    <name type="scientific">Vibrio cholerae</name>
    <dbReference type="NCBI Taxonomy" id="666"/>
    <lineage>
        <taxon>Bacteria</taxon>
        <taxon>Pseudomonadati</taxon>
        <taxon>Pseudomonadota</taxon>
        <taxon>Gammaproteobacteria</taxon>
        <taxon>Vibrionales</taxon>
        <taxon>Vibrionaceae</taxon>
        <taxon>Vibrio</taxon>
    </lineage>
</organism>
<dbReference type="Pfam" id="PF18299">
    <property type="entry name" value="R2K_2"/>
    <property type="match status" value="1"/>
</dbReference>
<evidence type="ECO:0000259" key="1">
    <source>
        <dbReference type="Pfam" id="PF18299"/>
    </source>
</evidence>
<evidence type="ECO:0000313" key="3">
    <source>
        <dbReference type="Proteomes" id="UP000323819"/>
    </source>
</evidence>
<feature type="domain" description="ATP-grasp" evidence="1">
    <location>
        <begin position="84"/>
        <end position="237"/>
    </location>
</feature>
<accession>A0ABD7SRJ1</accession>
<gene>
    <name evidence="2" type="ORF">FXF03_02270</name>
</gene>
<name>A0ABD7SRJ1_VIBCL</name>
<sequence length="252" mass="28387">MKVFLQRLNQGSAKLSKEEAAVYQHCLIHNIAIVRVELNDTPLPSSIHNADLVVGNVHFVHRCLSALGITHESIDYYPECLRPFLHREIRSLSAMELVNLIQSSKKSDVFAKPKELKLFTGKVFSFNSNIDELLNLPPDTPLLVSPVKKFLCEYRIYIINHQIVASCRYDDNPDDDLAIDMGVVSSAIDELQRNSFDPVAYCLDFGLLSNGKTALVEVTDGYALGRYRGINDSDYFKLLKLRWDQLVGTGTP</sequence>
<comment type="caution">
    <text evidence="2">The sequence shown here is derived from an EMBL/GenBank/DDBJ whole genome shotgun (WGS) entry which is preliminary data.</text>
</comment>
<dbReference type="Proteomes" id="UP000323819">
    <property type="component" value="Unassembled WGS sequence"/>
</dbReference>
<proteinExistence type="predicted"/>
<dbReference type="RefSeq" id="WP_050916508.1">
    <property type="nucleotide sequence ID" value="NZ_VSIJ01000005.1"/>
</dbReference>
<dbReference type="EMBL" id="VSIJ01000005">
    <property type="protein sequence ID" value="TXX67427.1"/>
    <property type="molecule type" value="Genomic_DNA"/>
</dbReference>
<protein>
    <submittedName>
        <fullName evidence="2">DUF4343 domain-containing protein</fullName>
    </submittedName>
</protein>
<dbReference type="InterPro" id="IPR041261">
    <property type="entry name" value="R2K_2"/>
</dbReference>